<name>A0A6H1ZXR0_9ZZZZ</name>
<dbReference type="EMBL" id="MT144309">
    <property type="protein sequence ID" value="QJA52055.1"/>
    <property type="molecule type" value="Genomic_DNA"/>
</dbReference>
<proteinExistence type="predicted"/>
<reference evidence="1" key="1">
    <citation type="submission" date="2020-03" db="EMBL/GenBank/DDBJ databases">
        <title>The deep terrestrial virosphere.</title>
        <authorList>
            <person name="Holmfeldt K."/>
            <person name="Nilsson E."/>
            <person name="Simone D."/>
            <person name="Lopez-Fernandez M."/>
            <person name="Wu X."/>
            <person name="de Brujin I."/>
            <person name="Lundin D."/>
            <person name="Andersson A."/>
            <person name="Bertilsson S."/>
            <person name="Dopson M."/>
        </authorList>
    </citation>
    <scope>NUCLEOTIDE SEQUENCE</scope>
    <source>
        <strain evidence="1">TM448A02450</strain>
    </source>
</reference>
<dbReference type="AlphaFoldDB" id="A0A6H1ZXR0"/>
<evidence type="ECO:0000313" key="1">
    <source>
        <dbReference type="EMBL" id="QJA52055.1"/>
    </source>
</evidence>
<organism evidence="1">
    <name type="scientific">viral metagenome</name>
    <dbReference type="NCBI Taxonomy" id="1070528"/>
    <lineage>
        <taxon>unclassified sequences</taxon>
        <taxon>metagenomes</taxon>
        <taxon>organismal metagenomes</taxon>
    </lineage>
</organism>
<protein>
    <submittedName>
        <fullName evidence="1">Uncharacterized protein</fullName>
    </submittedName>
</protein>
<gene>
    <name evidence="1" type="ORF">TM448A02450_0004</name>
</gene>
<accession>A0A6H1ZXR0</accession>
<sequence length="64" mass="7732">MQLNEKGQCPICKRKPIVYKTNFYTKDGPEKFCTRCCRSFDIETGDQKENWYWKKTATGFERKR</sequence>